<dbReference type="SMART" id="SM00584">
    <property type="entry name" value="TLDc"/>
    <property type="match status" value="1"/>
</dbReference>
<reference evidence="3 4" key="1">
    <citation type="journal article" date="2018" name="G3 (Bethesda)">
        <title>A High-Quality Reference Genome for the Invasive Mosquitofish Gambusia affinis Using a Chicago Library.</title>
        <authorList>
            <person name="Hoffberg S.L."/>
            <person name="Troendle N.J."/>
            <person name="Glenn T.C."/>
            <person name="Mahmud O."/>
            <person name="Louha S."/>
            <person name="Chalopin D."/>
            <person name="Bennetzen J.L."/>
            <person name="Mauricio R."/>
        </authorList>
    </citation>
    <scope>NUCLEOTIDE SEQUENCE [LARGE SCALE GENOMIC DNA]</scope>
    <source>
        <strain evidence="3">NE01/NJP1002.9</strain>
        <tissue evidence="3">Muscle</tissue>
    </source>
</reference>
<feature type="compositionally biased region" description="Basic and acidic residues" evidence="1">
    <location>
        <begin position="416"/>
        <end position="430"/>
    </location>
</feature>
<comment type="caution">
    <text evidence="3">The sequence shown here is derived from an EMBL/GenBank/DDBJ whole genome shotgun (WGS) entry which is preliminary data.</text>
</comment>
<dbReference type="EMBL" id="NHOQ01001703">
    <property type="protein sequence ID" value="PWA22580.1"/>
    <property type="molecule type" value="Genomic_DNA"/>
</dbReference>
<dbReference type="GO" id="GO:0006357">
    <property type="term" value="P:regulation of transcription by RNA polymerase II"/>
    <property type="evidence" value="ECO:0007669"/>
    <property type="project" value="TreeGrafter"/>
</dbReference>
<dbReference type="InterPro" id="IPR006571">
    <property type="entry name" value="TLDc_dom"/>
</dbReference>
<evidence type="ECO:0000256" key="1">
    <source>
        <dbReference type="SAM" id="MobiDB-lite"/>
    </source>
</evidence>
<dbReference type="AlphaFoldDB" id="A0A315VGK4"/>
<feature type="region of interest" description="Disordered" evidence="1">
    <location>
        <begin position="37"/>
        <end position="59"/>
    </location>
</feature>
<feature type="compositionally biased region" description="Acidic residues" evidence="1">
    <location>
        <begin position="372"/>
        <end position="381"/>
    </location>
</feature>
<gene>
    <name evidence="3" type="ORF">CCH79_00015135</name>
</gene>
<sequence>MAQSVRQPETLGAAKLKPQADKTRSGYFCNVKSRLGSKLPAGVSQPPRFAKPPWENRPQSHIMQNAAAGAAHSNDPVAVGRPLDHVPHIRNPKLRQYYLQGTAWERSNTVGLPADGSTGLPGDTVFSVSSTFSSSGSSGDKSKNSKQLSSDTNVITEQLVSNRKDASVSGKSSQLELDCGSKEKPEADADQDCLDSLPAQTPSPSPEAEYDKLLDVEAVPLPDGHLCLLALPPECCQGERPAAMLYLKLFCRYITDGKGVVSGILVVTPTKIFFDPSKTHPLVTEHGFEDYLLSCAVDSLASVSFFSDVSHVRFSTSQQRRGKAKNIFQKLKSTKSHGGKKPEDSPPALVSAAPSVLPSPTLSLTNQVSQPDEADSGDTDDVDGRLDGGSLRVLTEEPGGGLAVLSSAATFCCGGPEEKSSEKSQTEAPRRPSAGSLGGLMFVRLRVQSPAGKKKRSANTLPRRDTWLALTQESSDELRSFLKLRRPDLRLLDGEEEPDHDEEEFVLIEDKGEEDAETFQTLRGSGDDWEMVLMEENKEQLVDRDPEGLCYVVENSRVLQVSHVRQLCKELPARTVGRAWQLAYSTWRHGASLKCLYRKLRSTDSPVLIVIKDALDEVETDRNYKCGAVRFYRLFLIDCELVHQLFGAFLSDPLKPSETFYGTGETFLFMLHPRFKSFRWTGENSFFIKGDLDCFAVGGGSGHFGLWVDENLYLGRSSPCYTFNNCCLSETDDFRIMELELQRHQHQASPDSESFQATTPSFRKLMYVDVEGSSNPPEKLKVAPSSSGFIAVWSR</sequence>
<feature type="compositionally biased region" description="Polar residues" evidence="1">
    <location>
        <begin position="358"/>
        <end position="370"/>
    </location>
</feature>
<feature type="region of interest" description="Disordered" evidence="1">
    <location>
        <begin position="1"/>
        <end position="25"/>
    </location>
</feature>
<feature type="compositionally biased region" description="Low complexity" evidence="1">
    <location>
        <begin position="129"/>
        <end position="139"/>
    </location>
</feature>
<feature type="region of interest" description="Disordered" evidence="1">
    <location>
        <begin position="414"/>
        <end position="436"/>
    </location>
</feature>
<dbReference type="Pfam" id="PF07534">
    <property type="entry name" value="TLD"/>
    <property type="match status" value="1"/>
</dbReference>
<protein>
    <recommendedName>
        <fullName evidence="2">TLDc domain-containing protein</fullName>
    </recommendedName>
</protein>
<evidence type="ECO:0000313" key="3">
    <source>
        <dbReference type="EMBL" id="PWA22580.1"/>
    </source>
</evidence>
<dbReference type="GO" id="GO:0006979">
    <property type="term" value="P:response to oxidative stress"/>
    <property type="evidence" value="ECO:0007669"/>
    <property type="project" value="TreeGrafter"/>
</dbReference>
<proteinExistence type="predicted"/>
<accession>A0A315VGK4</accession>
<evidence type="ECO:0000313" key="4">
    <source>
        <dbReference type="Proteomes" id="UP000250572"/>
    </source>
</evidence>
<feature type="compositionally biased region" description="Polar residues" evidence="1">
    <location>
        <begin position="145"/>
        <end position="161"/>
    </location>
</feature>
<name>A0A315VGK4_GAMAF</name>
<dbReference type="PANTHER" id="PTHR23354">
    <property type="entry name" value="NUCLEOLAR PROTEIN 7/ESTROGEN RECEPTOR COACTIVATOR-RELATED"/>
    <property type="match status" value="1"/>
</dbReference>
<dbReference type="PANTHER" id="PTHR23354:SF120">
    <property type="entry name" value="OXIDATION RESISTANCE PROTEIN 1-LIKE ISOFORM X1"/>
    <property type="match status" value="1"/>
</dbReference>
<organism evidence="3 4">
    <name type="scientific">Gambusia affinis</name>
    <name type="common">Western mosquitofish</name>
    <name type="synonym">Heterandria affinis</name>
    <dbReference type="NCBI Taxonomy" id="33528"/>
    <lineage>
        <taxon>Eukaryota</taxon>
        <taxon>Metazoa</taxon>
        <taxon>Chordata</taxon>
        <taxon>Craniata</taxon>
        <taxon>Vertebrata</taxon>
        <taxon>Euteleostomi</taxon>
        <taxon>Actinopterygii</taxon>
        <taxon>Neopterygii</taxon>
        <taxon>Teleostei</taxon>
        <taxon>Neoteleostei</taxon>
        <taxon>Acanthomorphata</taxon>
        <taxon>Ovalentaria</taxon>
        <taxon>Atherinomorphae</taxon>
        <taxon>Cyprinodontiformes</taxon>
        <taxon>Poeciliidae</taxon>
        <taxon>Poeciliinae</taxon>
        <taxon>Gambusia</taxon>
    </lineage>
</organism>
<dbReference type="Proteomes" id="UP000250572">
    <property type="component" value="Unassembled WGS sequence"/>
</dbReference>
<evidence type="ECO:0000259" key="2">
    <source>
        <dbReference type="PROSITE" id="PS51886"/>
    </source>
</evidence>
<feature type="region of interest" description="Disordered" evidence="1">
    <location>
        <begin position="331"/>
        <end position="398"/>
    </location>
</feature>
<feature type="non-terminal residue" evidence="3">
    <location>
        <position position="795"/>
    </location>
</feature>
<dbReference type="PROSITE" id="PS51886">
    <property type="entry name" value="TLDC"/>
    <property type="match status" value="1"/>
</dbReference>
<dbReference type="GO" id="GO:0005634">
    <property type="term" value="C:nucleus"/>
    <property type="evidence" value="ECO:0007669"/>
    <property type="project" value="TreeGrafter"/>
</dbReference>
<feature type="region of interest" description="Disordered" evidence="1">
    <location>
        <begin position="129"/>
        <end position="208"/>
    </location>
</feature>
<keyword evidence="4" id="KW-1185">Reference proteome</keyword>
<feature type="domain" description="TLDc" evidence="2">
    <location>
        <begin position="557"/>
        <end position="745"/>
    </location>
</feature>